<evidence type="ECO:0000256" key="2">
    <source>
        <dbReference type="ARBA" id="ARBA00023125"/>
    </source>
</evidence>
<dbReference type="GO" id="GO:0003700">
    <property type="term" value="F:DNA-binding transcription factor activity"/>
    <property type="evidence" value="ECO:0007669"/>
    <property type="project" value="InterPro"/>
</dbReference>
<proteinExistence type="predicted"/>
<dbReference type="RefSeq" id="WP_182389661.1">
    <property type="nucleotide sequence ID" value="NZ_JACGCX010000009.1"/>
</dbReference>
<name>A0A7W2KH58_9PSED</name>
<dbReference type="InterPro" id="IPR000524">
    <property type="entry name" value="Tscrpt_reg_HTH_GntR"/>
</dbReference>
<dbReference type="Pfam" id="PF07702">
    <property type="entry name" value="UTRA"/>
    <property type="match status" value="1"/>
</dbReference>
<comment type="caution">
    <text evidence="5">The sequence shown here is derived from an EMBL/GenBank/DDBJ whole genome shotgun (WGS) entry which is preliminary data.</text>
</comment>
<organism evidence="5 6">
    <name type="scientific">Pseudomonas juntendi</name>
    <dbReference type="NCBI Taxonomy" id="2666183"/>
    <lineage>
        <taxon>Bacteria</taxon>
        <taxon>Pseudomonadati</taxon>
        <taxon>Pseudomonadota</taxon>
        <taxon>Gammaproteobacteria</taxon>
        <taxon>Pseudomonadales</taxon>
        <taxon>Pseudomonadaceae</taxon>
        <taxon>Pseudomonas</taxon>
    </lineage>
</organism>
<keyword evidence="3" id="KW-0804">Transcription</keyword>
<dbReference type="InterPro" id="IPR050679">
    <property type="entry name" value="Bact_HTH_transcr_reg"/>
</dbReference>
<protein>
    <submittedName>
        <fullName evidence="5">GntR family transcriptional regulator</fullName>
    </submittedName>
</protein>
<evidence type="ECO:0000313" key="5">
    <source>
        <dbReference type="EMBL" id="MBA6098448.1"/>
    </source>
</evidence>
<dbReference type="InterPro" id="IPR011663">
    <property type="entry name" value="UTRA"/>
</dbReference>
<dbReference type="AlphaFoldDB" id="A0A7W2KH58"/>
<dbReference type="Gene3D" id="1.10.10.10">
    <property type="entry name" value="Winged helix-like DNA-binding domain superfamily/Winged helix DNA-binding domain"/>
    <property type="match status" value="1"/>
</dbReference>
<dbReference type="CDD" id="cd07377">
    <property type="entry name" value="WHTH_GntR"/>
    <property type="match status" value="1"/>
</dbReference>
<dbReference type="InterPro" id="IPR028978">
    <property type="entry name" value="Chorismate_lyase_/UTRA_dom_sf"/>
</dbReference>
<dbReference type="SMART" id="SM00345">
    <property type="entry name" value="HTH_GNTR"/>
    <property type="match status" value="1"/>
</dbReference>
<dbReference type="InterPro" id="IPR036388">
    <property type="entry name" value="WH-like_DNA-bd_sf"/>
</dbReference>
<dbReference type="PANTHER" id="PTHR44846">
    <property type="entry name" value="MANNOSYL-D-GLYCERATE TRANSPORT/METABOLISM SYSTEM REPRESSOR MNGR-RELATED"/>
    <property type="match status" value="1"/>
</dbReference>
<dbReference type="GO" id="GO:0003677">
    <property type="term" value="F:DNA binding"/>
    <property type="evidence" value="ECO:0007669"/>
    <property type="project" value="UniProtKB-KW"/>
</dbReference>
<feature type="domain" description="HTH gntR-type" evidence="4">
    <location>
        <begin position="20"/>
        <end position="88"/>
    </location>
</feature>
<accession>A0A7W2KH58</accession>
<sequence>MKDLDALASKSGIDFSRSGVARYIQLATLFRRRIEQGLWPVGGQIPTVDDLAAECSVARATVRQALDILEEDKLIRRFRAKGTFVIQQPQEQMWCEVPTDWSGLLLSPEGVTTEVLSFDVKAQPVNVQHKIGEMATEYRCWRRRHLREGKPYYIGNAFIDARLVRKIPAKLLETHTTLRILKDLPGLTLKEVHQTITIGTADLATAEALEIPLNAPVAYCYRSAIDDQGRLVFVGDGVYRGDVVRLDVKVSV</sequence>
<dbReference type="PRINTS" id="PR00035">
    <property type="entry name" value="HTHGNTR"/>
</dbReference>
<dbReference type="PROSITE" id="PS50949">
    <property type="entry name" value="HTH_GNTR"/>
    <property type="match status" value="1"/>
</dbReference>
<dbReference type="Gene3D" id="3.40.1410.10">
    <property type="entry name" value="Chorismate lyase-like"/>
    <property type="match status" value="1"/>
</dbReference>
<evidence type="ECO:0000256" key="3">
    <source>
        <dbReference type="ARBA" id="ARBA00023163"/>
    </source>
</evidence>
<dbReference type="GO" id="GO:0045892">
    <property type="term" value="P:negative regulation of DNA-templated transcription"/>
    <property type="evidence" value="ECO:0007669"/>
    <property type="project" value="TreeGrafter"/>
</dbReference>
<dbReference type="SUPFAM" id="SSF46785">
    <property type="entry name" value="Winged helix' DNA-binding domain"/>
    <property type="match status" value="1"/>
</dbReference>
<dbReference type="PANTHER" id="PTHR44846:SF17">
    <property type="entry name" value="GNTR-FAMILY TRANSCRIPTIONAL REGULATOR"/>
    <property type="match status" value="1"/>
</dbReference>
<dbReference type="Proteomes" id="UP000545074">
    <property type="component" value="Unassembled WGS sequence"/>
</dbReference>
<evidence type="ECO:0000256" key="1">
    <source>
        <dbReference type="ARBA" id="ARBA00023015"/>
    </source>
</evidence>
<keyword evidence="1" id="KW-0805">Transcription regulation</keyword>
<gene>
    <name evidence="5" type="ORF">H4C80_15095</name>
</gene>
<dbReference type="EMBL" id="JACGCX010000009">
    <property type="protein sequence ID" value="MBA6098448.1"/>
    <property type="molecule type" value="Genomic_DNA"/>
</dbReference>
<evidence type="ECO:0000259" key="4">
    <source>
        <dbReference type="PROSITE" id="PS50949"/>
    </source>
</evidence>
<dbReference type="SMART" id="SM00866">
    <property type="entry name" value="UTRA"/>
    <property type="match status" value="1"/>
</dbReference>
<dbReference type="InterPro" id="IPR036390">
    <property type="entry name" value="WH_DNA-bd_sf"/>
</dbReference>
<evidence type="ECO:0000313" key="6">
    <source>
        <dbReference type="Proteomes" id="UP000545074"/>
    </source>
</evidence>
<keyword evidence="2" id="KW-0238">DNA-binding</keyword>
<dbReference type="Pfam" id="PF00392">
    <property type="entry name" value="GntR"/>
    <property type="match status" value="1"/>
</dbReference>
<dbReference type="SUPFAM" id="SSF64288">
    <property type="entry name" value="Chorismate lyase-like"/>
    <property type="match status" value="1"/>
</dbReference>
<reference evidence="5 6" key="1">
    <citation type="submission" date="2020-07" db="EMBL/GenBank/DDBJ databases">
        <title>Diversity of carbapenemase encoding genes among Pseudomonas putida group clinical isolates in a tertiary Brazilian hospital.</title>
        <authorList>
            <person name="Alberto-Lei F."/>
            <person name="Nodari C.S."/>
            <person name="Streling A.P."/>
            <person name="Paulino J.T."/>
            <person name="Bessa-Neto F.O."/>
            <person name="Cayo R."/>
            <person name="Gales A.C."/>
        </authorList>
    </citation>
    <scope>NUCLEOTIDE SEQUENCE [LARGE SCALE GENOMIC DNA]</scope>
    <source>
        <strain evidence="5 6">12815</strain>
    </source>
</reference>